<feature type="compositionally biased region" description="Acidic residues" evidence="1">
    <location>
        <begin position="61"/>
        <end position="73"/>
    </location>
</feature>
<dbReference type="EMBL" id="JMSN01000030">
    <property type="protein sequence ID" value="KDN47331.1"/>
    <property type="molecule type" value="Genomic_DNA"/>
</dbReference>
<dbReference type="RefSeq" id="XP_013243820.1">
    <property type="nucleotide sequence ID" value="XM_013388366.1"/>
</dbReference>
<evidence type="ECO:0000313" key="2">
    <source>
        <dbReference type="EMBL" id="KDN47331.1"/>
    </source>
</evidence>
<dbReference type="AlphaFoldDB" id="A0A066W0V6"/>
<feature type="region of interest" description="Disordered" evidence="1">
    <location>
        <begin position="58"/>
        <end position="84"/>
    </location>
</feature>
<dbReference type="InParanoid" id="A0A066W0V6"/>
<protein>
    <submittedName>
        <fullName evidence="2">Uncharacterized protein</fullName>
    </submittedName>
</protein>
<evidence type="ECO:0000313" key="3">
    <source>
        <dbReference type="Proteomes" id="UP000027361"/>
    </source>
</evidence>
<evidence type="ECO:0000256" key="1">
    <source>
        <dbReference type="SAM" id="MobiDB-lite"/>
    </source>
</evidence>
<organism evidence="2 3">
    <name type="scientific">Tilletiaria anomala (strain ATCC 24038 / CBS 436.72 / UBC 951)</name>
    <dbReference type="NCBI Taxonomy" id="1037660"/>
    <lineage>
        <taxon>Eukaryota</taxon>
        <taxon>Fungi</taxon>
        <taxon>Dikarya</taxon>
        <taxon>Basidiomycota</taxon>
        <taxon>Ustilaginomycotina</taxon>
        <taxon>Exobasidiomycetes</taxon>
        <taxon>Georgefischeriales</taxon>
        <taxon>Tilletiariaceae</taxon>
        <taxon>Tilletiaria</taxon>
    </lineage>
</organism>
<reference evidence="2 3" key="1">
    <citation type="submission" date="2014-05" db="EMBL/GenBank/DDBJ databases">
        <title>Draft genome sequence of a rare smut relative, Tilletiaria anomala UBC 951.</title>
        <authorList>
            <consortium name="DOE Joint Genome Institute"/>
            <person name="Toome M."/>
            <person name="Kuo A."/>
            <person name="Henrissat B."/>
            <person name="Lipzen A."/>
            <person name="Tritt A."/>
            <person name="Yoshinaga Y."/>
            <person name="Zane M."/>
            <person name="Barry K."/>
            <person name="Grigoriev I.V."/>
            <person name="Spatafora J.W."/>
            <person name="Aimea M.C."/>
        </authorList>
    </citation>
    <scope>NUCLEOTIDE SEQUENCE [LARGE SCALE GENOMIC DNA]</scope>
    <source>
        <strain evidence="2 3">UBC 951</strain>
    </source>
</reference>
<proteinExistence type="predicted"/>
<name>A0A066W0V6_TILAU</name>
<comment type="caution">
    <text evidence="2">The sequence shown here is derived from an EMBL/GenBank/DDBJ whole genome shotgun (WGS) entry which is preliminary data.</text>
</comment>
<dbReference type="HOGENOM" id="CLU_1416083_0_0_1"/>
<dbReference type="GeneID" id="25267995"/>
<feature type="region of interest" description="Disordered" evidence="1">
    <location>
        <begin position="1"/>
        <end position="38"/>
    </location>
</feature>
<dbReference type="Proteomes" id="UP000027361">
    <property type="component" value="Unassembled WGS sequence"/>
</dbReference>
<gene>
    <name evidence="2" type="ORF">K437DRAFT_99548</name>
</gene>
<keyword evidence="3" id="KW-1185">Reference proteome</keyword>
<accession>A0A066W0V6</accession>
<sequence length="192" mass="21091">MFSVSACSEEDVDKPGNDSSAQDELVQQHDEDDDDECFEDSLAERLVVQEMLDDLSCSSESEIDVVEEDEDEDARLHEVPADTMEPVEFPLTSRYSGYENVEKVQDVKLDGEDYGHQDEIVADSDNVSRSSAAQGTCTVPMYPLSPSPSPLNPASDVLQIHMDSEFELASYTGSASEASSDEEFCTGAYLVH</sequence>